<reference evidence="5" key="1">
    <citation type="journal article" date="2014" name="Science">
        <title>Nonhuman genetics. Genomic basis for the convergent evolution of electric organs.</title>
        <authorList>
            <person name="Gallant J.R."/>
            <person name="Traeger L.L."/>
            <person name="Volkening J.D."/>
            <person name="Moffett H."/>
            <person name="Chen P.H."/>
            <person name="Novina C.D."/>
            <person name="Phillips G.N.Jr."/>
            <person name="Anand R."/>
            <person name="Wells G.B."/>
            <person name="Pinch M."/>
            <person name="Guth R."/>
            <person name="Unguez G.A."/>
            <person name="Albert J.S."/>
            <person name="Zakon H.H."/>
            <person name="Samanta M.P."/>
            <person name="Sussman M.R."/>
        </authorList>
    </citation>
    <scope>NUCLEOTIDE SEQUENCE [LARGE SCALE GENOMIC DNA]</scope>
</reference>
<dbReference type="STRING" id="8005.ENSEEEP00000032602"/>
<protein>
    <recommendedName>
        <fullName evidence="2">Zona pellucida sperm-binding protein 3</fullName>
    </recommendedName>
</protein>
<keyword evidence="2" id="KW-0964">Secreted</keyword>
<reference evidence="4" key="5">
    <citation type="submission" date="2025-09" db="UniProtKB">
        <authorList>
            <consortium name="Ensembl"/>
        </authorList>
    </citation>
    <scope>IDENTIFICATION</scope>
</reference>
<dbReference type="InterPro" id="IPR001507">
    <property type="entry name" value="ZP_dom"/>
</dbReference>
<keyword evidence="2" id="KW-0165">Cleavage on pair of basic residues</keyword>
<dbReference type="GO" id="GO:0005886">
    <property type="term" value="C:plasma membrane"/>
    <property type="evidence" value="ECO:0007669"/>
    <property type="project" value="UniProtKB-SubCell"/>
</dbReference>
<reference evidence="4" key="4">
    <citation type="submission" date="2025-08" db="UniProtKB">
        <authorList>
            <consortium name="Ensembl"/>
        </authorList>
    </citation>
    <scope>IDENTIFICATION</scope>
</reference>
<evidence type="ECO:0000313" key="4">
    <source>
        <dbReference type="Ensembl" id="ENSEEEP00000032602.2"/>
    </source>
</evidence>
<keyword evidence="2" id="KW-0472">Membrane</keyword>
<comment type="function">
    <text evidence="2">Component of the zona pellucida, an extracellular matrix surrounding oocytes which mediates sperm binding, induction of the acrosome reaction and prevents post-fertilization polyspermy. The zona pellucida is composed of 3 to 4 glycoproteins, ZP1, ZP2, ZP3, and ZP4. ZP3 is essential for sperm binding and zona matrix formation.</text>
</comment>
<dbReference type="Proteomes" id="UP000314983">
    <property type="component" value="Chromosome 19"/>
</dbReference>
<dbReference type="GO" id="GO:2000344">
    <property type="term" value="P:positive regulation of acrosome reaction"/>
    <property type="evidence" value="ECO:0007669"/>
    <property type="project" value="UniProtKB-UniRule"/>
</dbReference>
<dbReference type="Ensembl" id="ENSEEET00000032992.2">
    <property type="protein sequence ID" value="ENSEEEP00000032602.2"/>
    <property type="gene ID" value="ENSEEEG00000015542.2"/>
</dbReference>
<accession>A0A4W4G8Y7</accession>
<dbReference type="SMART" id="SM00241">
    <property type="entry name" value="ZP"/>
    <property type="match status" value="1"/>
</dbReference>
<reference evidence="4" key="3">
    <citation type="submission" date="2020-05" db="EMBL/GenBank/DDBJ databases">
        <title>Electrophorus electricus (electric eel) genome, fEleEle1, primary haplotype.</title>
        <authorList>
            <person name="Myers G."/>
            <person name="Meyer A."/>
            <person name="Fedrigo O."/>
            <person name="Formenti G."/>
            <person name="Rhie A."/>
            <person name="Tracey A."/>
            <person name="Sims Y."/>
            <person name="Jarvis E.D."/>
        </authorList>
    </citation>
    <scope>NUCLEOTIDE SEQUENCE [LARGE SCALE GENOMIC DNA]</scope>
</reference>
<dbReference type="GO" id="GO:0007339">
    <property type="term" value="P:binding of sperm to zona pellucida"/>
    <property type="evidence" value="ECO:0007669"/>
    <property type="project" value="UniProtKB-UniRule"/>
</dbReference>
<comment type="subcellular location">
    <subcellularLocation>
        <location evidence="2">Zona pellucida</location>
    </subcellularLocation>
    <subcellularLocation>
        <location evidence="2">Cell membrane</location>
        <topology evidence="2">Single-pass type I membrane protein</topology>
    </subcellularLocation>
</comment>
<dbReference type="PANTHER" id="PTHR11576">
    <property type="entry name" value="ZONA PELLUCIDA SPERM-BINDING PROTEIN 3"/>
    <property type="match status" value="1"/>
</dbReference>
<keyword evidence="1 2" id="KW-1015">Disulfide bond</keyword>
<dbReference type="AlphaFoldDB" id="A0A4W4G8Y7"/>
<dbReference type="GO" id="GO:0035803">
    <property type="term" value="P:egg coat formation"/>
    <property type="evidence" value="ECO:0007669"/>
    <property type="project" value="UniProtKB-UniRule"/>
</dbReference>
<dbReference type="FunFam" id="2.60.40.4100:FF:000002">
    <property type="entry name" value="Zona pellucida sperm-binding protein 3"/>
    <property type="match status" value="1"/>
</dbReference>
<keyword evidence="2" id="KW-0732">Signal</keyword>
<keyword evidence="2" id="KW-0272">Extracellular matrix</keyword>
<dbReference type="GO" id="GO:0035805">
    <property type="term" value="C:egg coat"/>
    <property type="evidence" value="ECO:0007669"/>
    <property type="project" value="UniProtKB-SubCell"/>
</dbReference>
<evidence type="ECO:0000259" key="3">
    <source>
        <dbReference type="PROSITE" id="PS51034"/>
    </source>
</evidence>
<dbReference type="PROSITE" id="PS51034">
    <property type="entry name" value="ZP_2"/>
    <property type="match status" value="1"/>
</dbReference>
<dbReference type="GO" id="GO:0032190">
    <property type="term" value="F:acrosin binding"/>
    <property type="evidence" value="ECO:0007669"/>
    <property type="project" value="TreeGrafter"/>
</dbReference>
<organism evidence="4 5">
    <name type="scientific">Electrophorus electricus</name>
    <name type="common">Electric eel</name>
    <name type="synonym">Gymnotus electricus</name>
    <dbReference type="NCBI Taxonomy" id="8005"/>
    <lineage>
        <taxon>Eukaryota</taxon>
        <taxon>Metazoa</taxon>
        <taxon>Chordata</taxon>
        <taxon>Craniata</taxon>
        <taxon>Vertebrata</taxon>
        <taxon>Euteleostomi</taxon>
        <taxon>Actinopterygii</taxon>
        <taxon>Neopterygii</taxon>
        <taxon>Teleostei</taxon>
        <taxon>Ostariophysi</taxon>
        <taxon>Gymnotiformes</taxon>
        <taxon>Gymnotoidei</taxon>
        <taxon>Gymnotidae</taxon>
        <taxon>Electrophorus</taxon>
    </lineage>
</organism>
<evidence type="ECO:0000256" key="2">
    <source>
        <dbReference type="RuleBase" id="RU367066"/>
    </source>
</evidence>
<dbReference type="InterPro" id="IPR055355">
    <property type="entry name" value="ZP-C"/>
</dbReference>
<dbReference type="Gene3D" id="2.60.40.3210">
    <property type="entry name" value="Zona pellucida, ZP-N domain"/>
    <property type="match status" value="1"/>
</dbReference>
<dbReference type="GeneTree" id="ENSGT01030000234567"/>
<comment type="domain">
    <text evidence="2">The ZP domain is involved in the polymerization of the ZP proteins to form the zona pellucida.</text>
</comment>
<proteinExistence type="inferred from homology"/>
<evidence type="ECO:0000256" key="1">
    <source>
        <dbReference type="ARBA" id="ARBA00023157"/>
    </source>
</evidence>
<name>A0A4W4G8Y7_ELEEL</name>
<dbReference type="PANTHER" id="PTHR11576:SF2">
    <property type="entry name" value="ZONA PELLUCIDA SPERM-BINDING PROTEIN 3"/>
    <property type="match status" value="1"/>
</dbReference>
<evidence type="ECO:0000313" key="5">
    <source>
        <dbReference type="Proteomes" id="UP000314983"/>
    </source>
</evidence>
<keyword evidence="5" id="KW-1185">Reference proteome</keyword>
<feature type="domain" description="ZP" evidence="3">
    <location>
        <begin position="35"/>
        <end position="290"/>
    </location>
</feature>
<dbReference type="InterPro" id="IPR042235">
    <property type="entry name" value="ZP-C_dom"/>
</dbReference>
<reference evidence="5" key="2">
    <citation type="journal article" date="2017" name="Sci. Adv.">
        <title>A tail of two voltages: Proteomic comparison of the three electric organs of the electric eel.</title>
        <authorList>
            <person name="Traeger L.L."/>
            <person name="Sabat G."/>
            <person name="Barrett-Wilt G.A."/>
            <person name="Wells G.B."/>
            <person name="Sussman M.R."/>
        </authorList>
    </citation>
    <scope>NUCLEOTIDE SEQUENCE [LARGE SCALE GENOMIC DNA]</scope>
</reference>
<dbReference type="Gene3D" id="2.60.40.4100">
    <property type="entry name" value="Zona pellucida, ZP-C domain"/>
    <property type="match status" value="1"/>
</dbReference>
<sequence length="309" mass="34745">MVDTSRPCTRPLRSLSSLSVPIFLSIAVHRPRRYKCLKFDLNLYNFLFLVHILIVKCGEKSWRILDAGAPGSCNTPADFLTVSEMTISAGLQDCGMEGDWLIYSNKLVSSLGSFLTLDGVLILRRTRVVVTIACHYKRVSAEPLSPTWLPMTFTIGVVGLLHFSLNSNVYQQGEPLLLEAAVHAPLHPRLRIYVDLCVATVRSDPLSKPSYEFIADHGCLVDSLLPNSSSKFHRRPGENVLLFSIQAFQFPQDQGKRVAFIFISCHLRATLQHSPPDVQNKACYFHGPSFRSVFLLWDKKDKNMSLVCY</sequence>
<dbReference type="Pfam" id="PF00100">
    <property type="entry name" value="Zona_pellucida"/>
    <property type="match status" value="1"/>
</dbReference>
<comment type="similarity">
    <text evidence="2">Belongs to the ZP domain family. ZPC subfamily.</text>
</comment>
<keyword evidence="2" id="KW-1003">Cell membrane</keyword>
<dbReference type="GO" id="GO:0035804">
    <property type="term" value="F:structural constituent of egg coat"/>
    <property type="evidence" value="ECO:0007669"/>
    <property type="project" value="UniProtKB-UniRule"/>
</dbReference>
<comment type="PTM">
    <text evidence="2">Proteolytically cleaved before the transmembrane segment to yield the secreted ectodomain incorporated in the zona pellucida.</text>
</comment>